<name>H3SG30_9BACL</name>
<dbReference type="Proteomes" id="UP000003900">
    <property type="component" value="Unassembled WGS sequence"/>
</dbReference>
<sequence>MKCFISFPPLPLLGEARQGTGPDSDEDGLSRGTDLLLASLVTGLNMTWLNTGYMGSRPAGMTLITGGRKPNGHLVTGKKYTQEGGASGTAMPLPYVHADLYIAGVILYAAGGRHMPPGDERSMTAPEEGPRQEGGWEAEAGFRYDGVWRGHDLITSRQRLRVAMNLSTGCEIVVSLMRALSKLGEAI</sequence>
<protein>
    <submittedName>
        <fullName evidence="1">Uncharacterized protein</fullName>
    </submittedName>
</protein>
<evidence type="ECO:0000313" key="2">
    <source>
        <dbReference type="Proteomes" id="UP000003900"/>
    </source>
</evidence>
<dbReference type="EMBL" id="AHKH01000027">
    <property type="protein sequence ID" value="EHQ61993.1"/>
    <property type="molecule type" value="Genomic_DNA"/>
</dbReference>
<dbReference type="AlphaFoldDB" id="H3SG30"/>
<comment type="caution">
    <text evidence="1">The sequence shown here is derived from an EMBL/GenBank/DDBJ whole genome shotgun (WGS) entry which is preliminary data.</text>
</comment>
<proteinExistence type="predicted"/>
<organism evidence="1 2">
    <name type="scientific">Paenibacillus dendritiformis C454</name>
    <dbReference type="NCBI Taxonomy" id="1131935"/>
    <lineage>
        <taxon>Bacteria</taxon>
        <taxon>Bacillati</taxon>
        <taxon>Bacillota</taxon>
        <taxon>Bacilli</taxon>
        <taxon>Bacillales</taxon>
        <taxon>Paenibacillaceae</taxon>
        <taxon>Paenibacillus</taxon>
    </lineage>
</organism>
<accession>H3SG30</accession>
<keyword evidence="2" id="KW-1185">Reference proteome</keyword>
<gene>
    <name evidence="1" type="ORF">PDENDC454_12425</name>
</gene>
<evidence type="ECO:0000313" key="1">
    <source>
        <dbReference type="EMBL" id="EHQ61993.1"/>
    </source>
</evidence>
<reference evidence="1 2" key="1">
    <citation type="journal article" date="2012" name="J. Bacteriol.">
        <title>Genome Sequence of the Pattern-Forming Social Bacterium Paenibacillus dendritiformis C454 Chiral Morphotype.</title>
        <authorList>
            <person name="Sirota-Madi A."/>
            <person name="Olender T."/>
            <person name="Helman Y."/>
            <person name="Brainis I."/>
            <person name="Finkelshtein A."/>
            <person name="Roth D."/>
            <person name="Hagai E."/>
            <person name="Leshkowitz D."/>
            <person name="Brodsky L."/>
            <person name="Galatenko V."/>
            <person name="Nikolaev V."/>
            <person name="Gutnick D.L."/>
            <person name="Lancet D."/>
            <person name="Ben-Jacob E."/>
        </authorList>
    </citation>
    <scope>NUCLEOTIDE SEQUENCE [LARGE SCALE GENOMIC DNA]</scope>
    <source>
        <strain evidence="1 2">C454</strain>
    </source>
</reference>